<reference evidence="16 17" key="1">
    <citation type="submission" date="2018-06" db="EMBL/GenBank/DDBJ databases">
        <authorList>
            <consortium name="Pathogen Informatics"/>
            <person name="Doyle S."/>
        </authorList>
    </citation>
    <scope>NUCLEOTIDE SEQUENCE [LARGE SCALE GENOMIC DNA]</scope>
    <source>
        <strain evidence="16 17">NCTC9380</strain>
    </source>
</reference>
<evidence type="ECO:0000313" key="16">
    <source>
        <dbReference type="EMBL" id="STY66425.1"/>
    </source>
</evidence>
<feature type="region of interest" description="Disordered" evidence="15">
    <location>
        <begin position="133"/>
        <end position="185"/>
    </location>
</feature>
<evidence type="ECO:0000256" key="13">
    <source>
        <dbReference type="HAMAP-Rule" id="MF_01959"/>
    </source>
</evidence>
<dbReference type="InterPro" id="IPR012340">
    <property type="entry name" value="NA-bd_OB-fold"/>
</dbReference>
<keyword evidence="6 13" id="KW-0479">Metal-binding</keyword>
<dbReference type="InterPro" id="IPR036127">
    <property type="entry name" value="CcmE-like_sf"/>
</dbReference>
<keyword evidence="7 13" id="KW-0201">Cytochrome c-type biogenesis</keyword>
<dbReference type="GO" id="GO:0046872">
    <property type="term" value="F:metal ion binding"/>
    <property type="evidence" value="ECO:0007669"/>
    <property type="project" value="UniProtKB-KW"/>
</dbReference>
<keyword evidence="2 13" id="KW-1003">Cell membrane</keyword>
<keyword evidence="3" id="KW-0997">Cell inner membrane</keyword>
<proteinExistence type="inferred from homology"/>
<dbReference type="Pfam" id="PF03100">
    <property type="entry name" value="CcmE"/>
    <property type="match status" value="1"/>
</dbReference>
<feature type="binding site" description="axial binding residue" evidence="13 14">
    <location>
        <position position="135"/>
    </location>
    <ligand>
        <name>heme</name>
        <dbReference type="ChEBI" id="CHEBI:30413"/>
    </ligand>
    <ligandPart>
        <name>Fe</name>
        <dbReference type="ChEBI" id="CHEBI:18248"/>
    </ligandPart>
</feature>
<keyword evidence="9 13" id="KW-1133">Transmembrane helix</keyword>
<keyword evidence="4 13" id="KW-0349">Heme</keyword>
<comment type="subcellular location">
    <subcellularLocation>
        <location evidence="1">Cell inner membrane</location>
    </subcellularLocation>
    <subcellularLocation>
        <location evidence="13">Cell membrane</location>
        <topology evidence="13">Single-pass type II membrane protein</topology>
    </subcellularLocation>
</comment>
<evidence type="ECO:0000256" key="1">
    <source>
        <dbReference type="ARBA" id="ARBA00004533"/>
    </source>
</evidence>
<keyword evidence="11 13" id="KW-0472">Membrane</keyword>
<dbReference type="PANTHER" id="PTHR34128">
    <property type="entry name" value="CYTOCHROME C-TYPE BIOGENESIS PROTEIN CCME HOMOLOG, MITOCHONDRIAL"/>
    <property type="match status" value="1"/>
</dbReference>
<feature type="topological domain" description="Cytoplasmic" evidence="13">
    <location>
        <begin position="1"/>
        <end position="8"/>
    </location>
</feature>
<feature type="compositionally biased region" description="Basic and acidic residues" evidence="15">
    <location>
        <begin position="133"/>
        <end position="145"/>
    </location>
</feature>
<keyword evidence="5 13" id="KW-0812">Transmembrane</keyword>
<feature type="topological domain" description="Extracellular" evidence="13">
    <location>
        <begin position="30"/>
        <end position="185"/>
    </location>
</feature>
<dbReference type="GO" id="GO:0017003">
    <property type="term" value="P:protein-heme linkage"/>
    <property type="evidence" value="ECO:0007669"/>
    <property type="project" value="UniProtKB-UniRule"/>
</dbReference>
<evidence type="ECO:0000256" key="2">
    <source>
        <dbReference type="ARBA" id="ARBA00022475"/>
    </source>
</evidence>
<dbReference type="FunFam" id="2.40.50.140:FF:000104">
    <property type="entry name" value="Cytochrome c-type biogenesis protein CcmE"/>
    <property type="match status" value="1"/>
</dbReference>
<organism evidence="16 17">
    <name type="scientific">Mannheimia haemolytica</name>
    <name type="common">Pasteurella haemolytica</name>
    <dbReference type="NCBI Taxonomy" id="75985"/>
    <lineage>
        <taxon>Bacteria</taxon>
        <taxon>Pseudomonadati</taxon>
        <taxon>Pseudomonadota</taxon>
        <taxon>Gammaproteobacteria</taxon>
        <taxon>Pasteurellales</taxon>
        <taxon>Pasteurellaceae</taxon>
        <taxon>Mannheimia</taxon>
    </lineage>
</organism>
<dbReference type="PANTHER" id="PTHR34128:SF2">
    <property type="entry name" value="CYTOCHROME C-TYPE BIOGENESIS PROTEIN CCME HOMOLOG, MITOCHONDRIAL"/>
    <property type="match status" value="1"/>
</dbReference>
<dbReference type="AlphaFoldDB" id="A0A378NFC6"/>
<dbReference type="RefSeq" id="WP_020830982.1">
    <property type="nucleotide sequence ID" value="NZ_CP017484.1"/>
</dbReference>
<evidence type="ECO:0000256" key="4">
    <source>
        <dbReference type="ARBA" id="ARBA00022617"/>
    </source>
</evidence>
<dbReference type="GO" id="GO:0005886">
    <property type="term" value="C:plasma membrane"/>
    <property type="evidence" value="ECO:0007669"/>
    <property type="project" value="UniProtKB-SubCell"/>
</dbReference>
<dbReference type="NCBIfam" id="NF009638">
    <property type="entry name" value="PRK13165.1"/>
    <property type="match status" value="1"/>
</dbReference>
<dbReference type="GO" id="GO:0017004">
    <property type="term" value="P:cytochrome complex assembly"/>
    <property type="evidence" value="ECO:0007669"/>
    <property type="project" value="UniProtKB-KW"/>
</dbReference>
<evidence type="ECO:0000256" key="7">
    <source>
        <dbReference type="ARBA" id="ARBA00022748"/>
    </source>
</evidence>
<dbReference type="Proteomes" id="UP000254031">
    <property type="component" value="Unassembled WGS sequence"/>
</dbReference>
<dbReference type="NCBIfam" id="NF009727">
    <property type="entry name" value="PRK13254.1-1"/>
    <property type="match status" value="1"/>
</dbReference>
<evidence type="ECO:0000256" key="11">
    <source>
        <dbReference type="ARBA" id="ARBA00023136"/>
    </source>
</evidence>
<sequence length="185" mass="20472">MNPRRKSRLKVVVSILLGLSVAAGLTLYALSQNIDLFYTPSEIVNGKNDDPKQKPEVGQRIRVGGMVVEDTVKRDDKSLKVVFDLNDIGPSITVEYEGILPDLFREGQGIVAQGVLIELTRLKATEVLAKHDENYMPPELGDKLKEQHKKSGVSEQDLKGESETDRKMKAEAEAEKANNVQGESK</sequence>
<dbReference type="Gene3D" id="2.40.50.140">
    <property type="entry name" value="Nucleic acid-binding proteins"/>
    <property type="match status" value="1"/>
</dbReference>
<dbReference type="SUPFAM" id="SSF82093">
    <property type="entry name" value="Heme chaperone CcmE"/>
    <property type="match status" value="1"/>
</dbReference>
<name>A0A378NFC6_MANHA</name>
<evidence type="ECO:0000256" key="10">
    <source>
        <dbReference type="ARBA" id="ARBA00023004"/>
    </source>
</evidence>
<keyword evidence="10 13" id="KW-0408">Iron</keyword>
<feature type="binding site" description="covalent" evidence="13 14">
    <location>
        <position position="131"/>
    </location>
    <ligand>
        <name>heme</name>
        <dbReference type="ChEBI" id="CHEBI:30413"/>
    </ligand>
</feature>
<protein>
    <recommendedName>
        <fullName evidence="13">Cytochrome c-type biogenesis protein CcmE</fullName>
    </recommendedName>
    <alternativeName>
        <fullName evidence="13">Cytochrome c maturation protein E</fullName>
    </alternativeName>
    <alternativeName>
        <fullName evidence="13">Heme chaperone CcmE</fullName>
    </alternativeName>
</protein>
<dbReference type="EMBL" id="UGPL01000006">
    <property type="protein sequence ID" value="STY66425.1"/>
    <property type="molecule type" value="Genomic_DNA"/>
</dbReference>
<evidence type="ECO:0000256" key="3">
    <source>
        <dbReference type="ARBA" id="ARBA00022519"/>
    </source>
</evidence>
<keyword evidence="8 13" id="KW-0735">Signal-anchor</keyword>
<evidence type="ECO:0000256" key="8">
    <source>
        <dbReference type="ARBA" id="ARBA00022968"/>
    </source>
</evidence>
<feature type="compositionally biased region" description="Basic and acidic residues" evidence="15">
    <location>
        <begin position="156"/>
        <end position="176"/>
    </location>
</feature>
<gene>
    <name evidence="13 16" type="primary">ccmE</name>
    <name evidence="13" type="synonym">cycJ</name>
    <name evidence="16" type="ORF">NCTC9380_01724</name>
</gene>
<evidence type="ECO:0000256" key="15">
    <source>
        <dbReference type="SAM" id="MobiDB-lite"/>
    </source>
</evidence>
<dbReference type="GO" id="GO:0020037">
    <property type="term" value="F:heme binding"/>
    <property type="evidence" value="ECO:0007669"/>
    <property type="project" value="InterPro"/>
</dbReference>
<dbReference type="HAMAP" id="MF_01959">
    <property type="entry name" value="CcmE"/>
    <property type="match status" value="1"/>
</dbReference>
<evidence type="ECO:0000256" key="5">
    <source>
        <dbReference type="ARBA" id="ARBA00022692"/>
    </source>
</evidence>
<evidence type="ECO:0000256" key="12">
    <source>
        <dbReference type="ARBA" id="ARBA00056663"/>
    </source>
</evidence>
<accession>A0A378NFC6</accession>
<comment type="similarity">
    <text evidence="13">Belongs to the CcmE/CycJ family.</text>
</comment>
<dbReference type="InterPro" id="IPR004329">
    <property type="entry name" value="CcmE"/>
</dbReference>
<evidence type="ECO:0000256" key="14">
    <source>
        <dbReference type="PIRSR" id="PIRSR604329-50"/>
    </source>
</evidence>
<evidence type="ECO:0000256" key="9">
    <source>
        <dbReference type="ARBA" id="ARBA00022989"/>
    </source>
</evidence>
<evidence type="ECO:0000313" key="17">
    <source>
        <dbReference type="Proteomes" id="UP000254031"/>
    </source>
</evidence>
<evidence type="ECO:0000256" key="6">
    <source>
        <dbReference type="ARBA" id="ARBA00022723"/>
    </source>
</evidence>
<comment type="function">
    <text evidence="12 13">Heme chaperone required for the biogenesis of c-type cytochromes. Transiently binds heme delivered by CcmC and transfers the heme to apo-cytochromes in a process facilitated by CcmF and CcmH.</text>
</comment>
<dbReference type="NCBIfam" id="NF009729">
    <property type="entry name" value="PRK13254.1-3"/>
    <property type="match status" value="1"/>
</dbReference>